<evidence type="ECO:0000259" key="1">
    <source>
        <dbReference type="Pfam" id="PF01850"/>
    </source>
</evidence>
<comment type="caution">
    <text evidence="2">The sequence shown here is derived from an EMBL/GenBank/DDBJ whole genome shotgun (WGS) entry which is preliminary data.</text>
</comment>
<protein>
    <submittedName>
        <fullName evidence="2">PIN domain-containing protein</fullName>
    </submittedName>
</protein>
<proteinExistence type="predicted"/>
<reference evidence="3" key="1">
    <citation type="submission" date="2018-07" db="EMBL/GenBank/DDBJ databases">
        <authorList>
            <person name="Safronova V.I."/>
            <person name="Chirak E.R."/>
            <person name="Sazanova A.L."/>
        </authorList>
    </citation>
    <scope>NUCLEOTIDE SEQUENCE [LARGE SCALE GENOMIC DNA]</scope>
    <source>
        <strain evidence="3">RCAM04685</strain>
    </source>
</reference>
<organism evidence="2 3">
    <name type="scientific">Bosea caraganae</name>
    <dbReference type="NCBI Taxonomy" id="2763117"/>
    <lineage>
        <taxon>Bacteria</taxon>
        <taxon>Pseudomonadati</taxon>
        <taxon>Pseudomonadota</taxon>
        <taxon>Alphaproteobacteria</taxon>
        <taxon>Hyphomicrobiales</taxon>
        <taxon>Boseaceae</taxon>
        <taxon>Bosea</taxon>
    </lineage>
</organism>
<dbReference type="EMBL" id="QQTP01000009">
    <property type="protein sequence ID" value="RDJ22963.1"/>
    <property type="molecule type" value="Genomic_DNA"/>
</dbReference>
<dbReference type="Proteomes" id="UP000255207">
    <property type="component" value="Unassembled WGS sequence"/>
</dbReference>
<dbReference type="RefSeq" id="WP_114830574.1">
    <property type="nucleotide sequence ID" value="NZ_QQTO01000012.1"/>
</dbReference>
<dbReference type="CDD" id="cd18683">
    <property type="entry name" value="PIN_VapC-like"/>
    <property type="match status" value="1"/>
</dbReference>
<dbReference type="AlphaFoldDB" id="A0A370L3K7"/>
<keyword evidence="3" id="KW-1185">Reference proteome</keyword>
<dbReference type="InterPro" id="IPR029060">
    <property type="entry name" value="PIN-like_dom_sf"/>
</dbReference>
<name>A0A370L3K7_9HYPH</name>
<dbReference type="Gene3D" id="3.40.50.1010">
    <property type="entry name" value="5'-nuclease"/>
    <property type="match status" value="1"/>
</dbReference>
<dbReference type="InterPro" id="IPR002716">
    <property type="entry name" value="PIN_dom"/>
</dbReference>
<feature type="domain" description="PIN" evidence="1">
    <location>
        <begin position="4"/>
        <end position="120"/>
    </location>
</feature>
<evidence type="ECO:0000313" key="2">
    <source>
        <dbReference type="EMBL" id="RDJ22963.1"/>
    </source>
</evidence>
<accession>A0A370L3K7</accession>
<dbReference type="Pfam" id="PF01850">
    <property type="entry name" value="PIN"/>
    <property type="match status" value="1"/>
</dbReference>
<evidence type="ECO:0000313" key="3">
    <source>
        <dbReference type="Proteomes" id="UP000255207"/>
    </source>
</evidence>
<dbReference type="SUPFAM" id="SSF88723">
    <property type="entry name" value="PIN domain-like"/>
    <property type="match status" value="1"/>
</dbReference>
<sequence>MIGLDSNILLRALTDDDPVQSPKARDILGKLTPAERGYINLVVLAEVTWSLIRKYRAGPGDIHLAIETLLHGSSFEIEAHGEVAAALELVKREGGGFNDALIGMLNRQAGCQRTLTFDRGAPVDAGFAIVE</sequence>
<gene>
    <name evidence="2" type="ORF">DWE98_17505</name>
</gene>
<dbReference type="OrthoDB" id="3175275at2"/>